<keyword evidence="7 9" id="KW-1133">Transmembrane helix</keyword>
<evidence type="ECO:0000256" key="2">
    <source>
        <dbReference type="ARBA" id="ARBA00009477"/>
    </source>
</evidence>
<keyword evidence="6 9" id="KW-0812">Transmembrane</keyword>
<evidence type="ECO:0000256" key="4">
    <source>
        <dbReference type="ARBA" id="ARBA00022475"/>
    </source>
</evidence>
<dbReference type="InterPro" id="IPR050739">
    <property type="entry name" value="MFP"/>
</dbReference>
<dbReference type="NCBIfam" id="TIGR01843">
    <property type="entry name" value="type_I_hlyD"/>
    <property type="match status" value="1"/>
</dbReference>
<evidence type="ECO:0000256" key="1">
    <source>
        <dbReference type="ARBA" id="ARBA00004377"/>
    </source>
</evidence>
<dbReference type="Pfam" id="PF26002">
    <property type="entry name" value="Beta-barrel_AprE"/>
    <property type="match status" value="1"/>
</dbReference>
<evidence type="ECO:0000313" key="14">
    <source>
        <dbReference type="Proteomes" id="UP001363010"/>
    </source>
</evidence>
<evidence type="ECO:0000256" key="9">
    <source>
        <dbReference type="RuleBase" id="RU365093"/>
    </source>
</evidence>
<dbReference type="InterPro" id="IPR006144">
    <property type="entry name" value="Secretion_HlyD_CS"/>
</dbReference>
<dbReference type="InterPro" id="IPR058781">
    <property type="entry name" value="HH_AprE-like"/>
</dbReference>
<organism evidence="13 14">
    <name type="scientific">Variovorax humicola</name>
    <dbReference type="NCBI Taxonomy" id="1769758"/>
    <lineage>
        <taxon>Bacteria</taxon>
        <taxon>Pseudomonadati</taxon>
        <taxon>Pseudomonadota</taxon>
        <taxon>Betaproteobacteria</taxon>
        <taxon>Burkholderiales</taxon>
        <taxon>Comamonadaceae</taxon>
        <taxon>Variovorax</taxon>
    </lineage>
</organism>
<dbReference type="PANTHER" id="PTHR30386:SF17">
    <property type="entry name" value="ALKALINE PROTEASE SECRETION PROTEIN APRE"/>
    <property type="match status" value="1"/>
</dbReference>
<dbReference type="Gene3D" id="2.40.50.100">
    <property type="match status" value="1"/>
</dbReference>
<comment type="subcellular location">
    <subcellularLocation>
        <location evidence="1 9">Cell inner membrane</location>
        <topology evidence="1 9">Single-pass membrane protein</topology>
    </subcellularLocation>
</comment>
<reference evidence="13 14" key="1">
    <citation type="submission" date="2024-03" db="EMBL/GenBank/DDBJ databases">
        <title>Novel species of the genus Variovorax.</title>
        <authorList>
            <person name="Liu Q."/>
            <person name="Xin Y.-H."/>
        </authorList>
    </citation>
    <scope>NUCLEOTIDE SEQUENCE [LARGE SCALE GENOMIC DNA]</scope>
    <source>
        <strain evidence="13 14">KACC 18501</strain>
    </source>
</reference>
<proteinExistence type="inferred from homology"/>
<evidence type="ECO:0000259" key="12">
    <source>
        <dbReference type="Pfam" id="PF26002"/>
    </source>
</evidence>
<dbReference type="PROSITE" id="PS00543">
    <property type="entry name" value="HLYD_FAMILY"/>
    <property type="match status" value="1"/>
</dbReference>
<comment type="similarity">
    <text evidence="2 9">Belongs to the membrane fusion protein (MFP) (TC 8.A.1) family.</text>
</comment>
<keyword evidence="5 9" id="KW-0997">Cell inner membrane</keyword>
<feature type="transmembrane region" description="Helical" evidence="9">
    <location>
        <begin position="21"/>
        <end position="40"/>
    </location>
</feature>
<name>A0ABU8WAY4_9BURK</name>
<keyword evidence="10" id="KW-0175">Coiled coil</keyword>
<dbReference type="RefSeq" id="WP_340368230.1">
    <property type="nucleotide sequence ID" value="NZ_JBBKZV010000055.1"/>
</dbReference>
<dbReference type="Pfam" id="PF25994">
    <property type="entry name" value="HH_AprE"/>
    <property type="match status" value="1"/>
</dbReference>
<dbReference type="InterPro" id="IPR058982">
    <property type="entry name" value="Beta-barrel_AprE"/>
</dbReference>
<dbReference type="EMBL" id="JBBKZV010000055">
    <property type="protein sequence ID" value="MEJ8827200.1"/>
    <property type="molecule type" value="Genomic_DNA"/>
</dbReference>
<evidence type="ECO:0000256" key="7">
    <source>
        <dbReference type="ARBA" id="ARBA00022989"/>
    </source>
</evidence>
<evidence type="ECO:0000256" key="3">
    <source>
        <dbReference type="ARBA" id="ARBA00022448"/>
    </source>
</evidence>
<dbReference type="PRINTS" id="PR01490">
    <property type="entry name" value="RTXTOXIND"/>
</dbReference>
<feature type="coiled-coil region" evidence="10">
    <location>
        <begin position="258"/>
        <end position="285"/>
    </location>
</feature>
<dbReference type="InterPro" id="IPR010129">
    <property type="entry name" value="T1SS_HlyD"/>
</dbReference>
<sequence length="444" mass="49164">MSNAKPPPESADVTAERRLRRIGIAVVAAIFGGIGLWAAFAPLSSAAIGSGVVSVEMYRKTVQHLEGGIVREIKVRDGQLVSAGEVLVTLEDTQPKAQVEGLRGQLFALLAREARLVAQRDSLAQVNFPKELVDARSDPRAADAMQVQLQTFSVRRQSHDGEVMLYERQIQQLRAKASGLVAQKKSRDRLVNSYESERVDFEALMKQGYAERQRVREMERNVAQTQGQQGSLVADLAATEFQVSETQVKILQLGKELQREVAKELAEVQSELSTVREKVRALDDMVTRTVVRAPEAGMVLGLTVHTLGAVIKPGERILDIVPQNAKLVVEAQLSPQDIDQVRIDQLAEVRFPAFKQRDLPRIDGRLISVSGDRLVDDNNEGRKVPYYLARVEISAESLLALTKAKLELVPGMPAEVLIYTGERTFLKYLIAPLTDTVARSFRQD</sequence>
<evidence type="ECO:0000256" key="10">
    <source>
        <dbReference type="SAM" id="Coils"/>
    </source>
</evidence>
<dbReference type="Gene3D" id="2.40.30.170">
    <property type="match status" value="1"/>
</dbReference>
<keyword evidence="3 9" id="KW-0813">Transport</keyword>
<protein>
    <recommendedName>
        <fullName evidence="9">Membrane fusion protein (MFP) family protein</fullName>
    </recommendedName>
</protein>
<feature type="domain" description="AprE-like long alpha-helical hairpin" evidence="11">
    <location>
        <begin position="96"/>
        <end position="284"/>
    </location>
</feature>
<dbReference type="Proteomes" id="UP001363010">
    <property type="component" value="Unassembled WGS sequence"/>
</dbReference>
<evidence type="ECO:0000313" key="13">
    <source>
        <dbReference type="EMBL" id="MEJ8827200.1"/>
    </source>
</evidence>
<evidence type="ECO:0000256" key="5">
    <source>
        <dbReference type="ARBA" id="ARBA00022519"/>
    </source>
</evidence>
<keyword evidence="14" id="KW-1185">Reference proteome</keyword>
<feature type="coiled-coil region" evidence="10">
    <location>
        <begin position="156"/>
        <end position="183"/>
    </location>
</feature>
<feature type="domain" description="AprE-like beta-barrel" evidence="12">
    <location>
        <begin position="327"/>
        <end position="421"/>
    </location>
</feature>
<accession>A0ABU8WAY4</accession>
<comment type="caution">
    <text evidence="13">The sequence shown here is derived from an EMBL/GenBank/DDBJ whole genome shotgun (WGS) entry which is preliminary data.</text>
</comment>
<evidence type="ECO:0000256" key="8">
    <source>
        <dbReference type="ARBA" id="ARBA00023136"/>
    </source>
</evidence>
<evidence type="ECO:0000259" key="11">
    <source>
        <dbReference type="Pfam" id="PF25994"/>
    </source>
</evidence>
<gene>
    <name evidence="13" type="ORF">WKW80_35330</name>
</gene>
<keyword evidence="8 9" id="KW-0472">Membrane</keyword>
<dbReference type="PANTHER" id="PTHR30386">
    <property type="entry name" value="MEMBRANE FUSION SUBUNIT OF EMRAB-TOLC MULTIDRUG EFFLUX PUMP"/>
    <property type="match status" value="1"/>
</dbReference>
<keyword evidence="4 9" id="KW-1003">Cell membrane</keyword>
<evidence type="ECO:0000256" key="6">
    <source>
        <dbReference type="ARBA" id="ARBA00022692"/>
    </source>
</evidence>